<evidence type="ECO:0000256" key="1">
    <source>
        <dbReference type="SAM" id="Phobius"/>
    </source>
</evidence>
<reference evidence="2" key="4">
    <citation type="submission" date="2025-09" db="UniProtKB">
        <authorList>
            <consortium name="Ensembl"/>
        </authorList>
    </citation>
    <scope>IDENTIFICATION</scope>
    <source>
        <strain evidence="2">JP 163 A</strain>
    </source>
</reference>
<name>A0A3B5PXI4_XIPMA</name>
<dbReference type="AlphaFoldDB" id="A0A3B5PXI4"/>
<accession>A0A3B5PXI4</accession>
<reference evidence="3" key="2">
    <citation type="journal article" date="2013" name="Nat. Genet.">
        <title>The genome of the platyfish, Xiphophorus maculatus, provides insights into evolutionary adaptation and several complex traits.</title>
        <authorList>
            <person name="Schartl M."/>
            <person name="Walter R.B."/>
            <person name="Shen Y."/>
            <person name="Garcia T."/>
            <person name="Catchen J."/>
            <person name="Amores A."/>
            <person name="Braasch I."/>
            <person name="Chalopin D."/>
            <person name="Volff J.N."/>
            <person name="Lesch K.P."/>
            <person name="Bisazza A."/>
            <person name="Minx P."/>
            <person name="Hillier L."/>
            <person name="Wilson R.K."/>
            <person name="Fuerstenberg S."/>
            <person name="Boore J."/>
            <person name="Searle S."/>
            <person name="Postlethwait J.H."/>
            <person name="Warren W.C."/>
        </authorList>
    </citation>
    <scope>NUCLEOTIDE SEQUENCE [LARGE SCALE GENOMIC DNA]</scope>
    <source>
        <strain evidence="3">JP 163 A</strain>
    </source>
</reference>
<keyword evidence="1" id="KW-0472">Membrane</keyword>
<dbReference type="Proteomes" id="UP000002852">
    <property type="component" value="Unassembled WGS sequence"/>
</dbReference>
<evidence type="ECO:0000313" key="2">
    <source>
        <dbReference type="Ensembl" id="ENSXMAP00000023282.1"/>
    </source>
</evidence>
<keyword evidence="3" id="KW-1185">Reference proteome</keyword>
<evidence type="ECO:0000313" key="3">
    <source>
        <dbReference type="Proteomes" id="UP000002852"/>
    </source>
</evidence>
<keyword evidence="1" id="KW-1133">Transmembrane helix</keyword>
<feature type="transmembrane region" description="Helical" evidence="1">
    <location>
        <begin position="37"/>
        <end position="61"/>
    </location>
</feature>
<keyword evidence="1" id="KW-0812">Transmembrane</keyword>
<dbReference type="Ensembl" id="ENSXMAT00000024132.1">
    <property type="protein sequence ID" value="ENSXMAP00000023282.1"/>
    <property type="gene ID" value="ENSXMAG00000016203.2"/>
</dbReference>
<proteinExistence type="predicted"/>
<feature type="transmembrane region" description="Helical" evidence="1">
    <location>
        <begin position="117"/>
        <end position="146"/>
    </location>
</feature>
<reference evidence="2" key="3">
    <citation type="submission" date="2025-08" db="UniProtKB">
        <authorList>
            <consortium name="Ensembl"/>
        </authorList>
    </citation>
    <scope>IDENTIFICATION</scope>
    <source>
        <strain evidence="2">JP 163 A</strain>
    </source>
</reference>
<sequence length="155" mass="17435">MHPFQWCNGCFCGLGVVYSNKSCTMPPITFQDLPLNIYMVIFGTGIFVFILSLIFCCYFISKLRHQAQSERFGYREVRQEVKPSSMANPTQHHISRCAFVTSTGGAKRRSKKVKSSWGRFDFCLVLVGNFGMIASSHFVLFVTLAADVRRVSGGL</sequence>
<dbReference type="GeneTree" id="ENSGT00940000159152"/>
<organism evidence="2 3">
    <name type="scientific">Xiphophorus maculatus</name>
    <name type="common">Southern platyfish</name>
    <name type="synonym">Platypoecilus maculatus</name>
    <dbReference type="NCBI Taxonomy" id="8083"/>
    <lineage>
        <taxon>Eukaryota</taxon>
        <taxon>Metazoa</taxon>
        <taxon>Chordata</taxon>
        <taxon>Craniata</taxon>
        <taxon>Vertebrata</taxon>
        <taxon>Euteleostomi</taxon>
        <taxon>Actinopterygii</taxon>
        <taxon>Neopterygii</taxon>
        <taxon>Teleostei</taxon>
        <taxon>Neoteleostei</taxon>
        <taxon>Acanthomorphata</taxon>
        <taxon>Ovalentaria</taxon>
        <taxon>Atherinomorphae</taxon>
        <taxon>Cyprinodontiformes</taxon>
        <taxon>Poeciliidae</taxon>
        <taxon>Poeciliinae</taxon>
        <taxon>Xiphophorus</taxon>
    </lineage>
</organism>
<reference evidence="3" key="1">
    <citation type="submission" date="2012-01" db="EMBL/GenBank/DDBJ databases">
        <authorList>
            <person name="Walter R."/>
            <person name="Schartl M."/>
            <person name="Warren W."/>
        </authorList>
    </citation>
    <scope>NUCLEOTIDE SEQUENCE [LARGE SCALE GENOMIC DNA]</scope>
    <source>
        <strain evidence="3">JP 163 A</strain>
    </source>
</reference>
<protein>
    <submittedName>
        <fullName evidence="2">Ring finger protein 122</fullName>
    </submittedName>
</protein>